<protein>
    <recommendedName>
        <fullName evidence="1">diguanylate cyclase</fullName>
        <ecNumber evidence="1">2.7.7.65</ecNumber>
    </recommendedName>
</protein>
<evidence type="ECO:0000259" key="4">
    <source>
        <dbReference type="PROSITE" id="PS50887"/>
    </source>
</evidence>
<accession>A0ABY7ANE2</accession>
<gene>
    <name evidence="5" type="ORF">OLW01_04520</name>
</gene>
<dbReference type="InterPro" id="IPR035965">
    <property type="entry name" value="PAS-like_dom_sf"/>
</dbReference>
<dbReference type="CDD" id="cd01949">
    <property type="entry name" value="GGDEF"/>
    <property type="match status" value="1"/>
</dbReference>
<dbReference type="Pfam" id="PF08448">
    <property type="entry name" value="PAS_4"/>
    <property type="match status" value="1"/>
</dbReference>
<dbReference type="EMBL" id="CP109965">
    <property type="protein sequence ID" value="WAJ71075.1"/>
    <property type="molecule type" value="Genomic_DNA"/>
</dbReference>
<dbReference type="PANTHER" id="PTHR45138:SF9">
    <property type="entry name" value="DIGUANYLATE CYCLASE DGCM-RELATED"/>
    <property type="match status" value="1"/>
</dbReference>
<dbReference type="RefSeq" id="WP_268075539.1">
    <property type="nucleotide sequence ID" value="NZ_CP109965.1"/>
</dbReference>
<dbReference type="InterPro" id="IPR000014">
    <property type="entry name" value="PAS"/>
</dbReference>
<dbReference type="PANTHER" id="PTHR45138">
    <property type="entry name" value="REGULATORY COMPONENTS OF SENSORY TRANSDUCTION SYSTEM"/>
    <property type="match status" value="1"/>
</dbReference>
<dbReference type="Gene3D" id="3.30.450.20">
    <property type="entry name" value="PAS domain"/>
    <property type="match status" value="1"/>
</dbReference>
<keyword evidence="5" id="KW-0548">Nucleotidyltransferase</keyword>
<keyword evidence="5" id="KW-0808">Transferase</keyword>
<dbReference type="GO" id="GO:0052621">
    <property type="term" value="F:diguanylate cyclase activity"/>
    <property type="evidence" value="ECO:0007669"/>
    <property type="project" value="UniProtKB-EC"/>
</dbReference>
<dbReference type="SMART" id="SM00267">
    <property type="entry name" value="GGDEF"/>
    <property type="match status" value="1"/>
</dbReference>
<reference evidence="5" key="1">
    <citation type="submission" date="2022-10" db="EMBL/GenBank/DDBJ databases">
        <title>Catenovulum adriacola sp. nov. isolated in the Harbour of Susak.</title>
        <authorList>
            <person name="Schoch T."/>
            <person name="Reich S.J."/>
            <person name="Stoeferle S."/>
            <person name="Flaiz M."/>
            <person name="Kazda M."/>
            <person name="Riedel C.U."/>
            <person name="Duerre P."/>
        </authorList>
    </citation>
    <scope>NUCLEOTIDE SEQUENCE</scope>
    <source>
        <strain evidence="5">TS8</strain>
    </source>
</reference>
<dbReference type="InterPro" id="IPR013656">
    <property type="entry name" value="PAS_4"/>
</dbReference>
<dbReference type="Gene3D" id="3.30.70.270">
    <property type="match status" value="1"/>
</dbReference>
<evidence type="ECO:0000313" key="5">
    <source>
        <dbReference type="EMBL" id="WAJ71075.1"/>
    </source>
</evidence>
<name>A0ABY7ANE2_9ALTE</name>
<dbReference type="InterPro" id="IPR043128">
    <property type="entry name" value="Rev_trsase/Diguanyl_cyclase"/>
</dbReference>
<evidence type="ECO:0000256" key="2">
    <source>
        <dbReference type="ARBA" id="ARBA00034247"/>
    </source>
</evidence>
<feature type="domain" description="GGDEF" evidence="4">
    <location>
        <begin position="176"/>
        <end position="309"/>
    </location>
</feature>
<organism evidence="5 6">
    <name type="scientific">Catenovulum adriaticum</name>
    <dbReference type="NCBI Taxonomy" id="2984846"/>
    <lineage>
        <taxon>Bacteria</taxon>
        <taxon>Pseudomonadati</taxon>
        <taxon>Pseudomonadota</taxon>
        <taxon>Gammaproteobacteria</taxon>
        <taxon>Alteromonadales</taxon>
        <taxon>Alteromonadaceae</taxon>
        <taxon>Catenovulum</taxon>
    </lineage>
</organism>
<sequence>MHSLVVESLNTGVLLIDTDYRLVYYNHFMKSHPALKKADAVGKNLFELFPELPVKWMTRKLESVVMLDSPAFSAWEQRQFLFQMRHTRPITTNSEFMAQNIEMQPIKSPQGKGEIDHICIMVEDATDVCFYQQKLKLTLAELERSNRTDGLTQIANRRYWEERFNTAFLSAVRYHEELSLILFDLDKFKLVNDEYGHQAGDKVLIESAVLIQSMLRQHDVFGRYGGEEFAILLPHTGSKGAYELAERIRQAFESQVIQYKSHEIKATLSIGVVSYHAGVRNYDDMLTRADMALYQSKRSGRNKTTIYEAG</sequence>
<dbReference type="PROSITE" id="PS50887">
    <property type="entry name" value="GGDEF"/>
    <property type="match status" value="1"/>
</dbReference>
<dbReference type="EC" id="2.7.7.65" evidence="1"/>
<keyword evidence="6" id="KW-1185">Reference proteome</keyword>
<dbReference type="Pfam" id="PF00990">
    <property type="entry name" value="GGDEF"/>
    <property type="match status" value="1"/>
</dbReference>
<evidence type="ECO:0000256" key="1">
    <source>
        <dbReference type="ARBA" id="ARBA00012528"/>
    </source>
</evidence>
<dbReference type="InterPro" id="IPR029787">
    <property type="entry name" value="Nucleotide_cyclase"/>
</dbReference>
<comment type="catalytic activity">
    <reaction evidence="2">
        <text>2 GTP = 3',3'-c-di-GMP + 2 diphosphate</text>
        <dbReference type="Rhea" id="RHEA:24898"/>
        <dbReference type="ChEBI" id="CHEBI:33019"/>
        <dbReference type="ChEBI" id="CHEBI:37565"/>
        <dbReference type="ChEBI" id="CHEBI:58805"/>
        <dbReference type="EC" id="2.7.7.65"/>
    </reaction>
</comment>
<dbReference type="InterPro" id="IPR000160">
    <property type="entry name" value="GGDEF_dom"/>
</dbReference>
<dbReference type="SUPFAM" id="SSF55785">
    <property type="entry name" value="PYP-like sensor domain (PAS domain)"/>
    <property type="match status" value="1"/>
</dbReference>
<proteinExistence type="predicted"/>
<feature type="domain" description="PAS" evidence="3">
    <location>
        <begin position="1"/>
        <end position="68"/>
    </location>
</feature>
<dbReference type="Proteomes" id="UP001163726">
    <property type="component" value="Chromosome"/>
</dbReference>
<dbReference type="PROSITE" id="PS50112">
    <property type="entry name" value="PAS"/>
    <property type="match status" value="1"/>
</dbReference>
<dbReference type="SUPFAM" id="SSF55073">
    <property type="entry name" value="Nucleotide cyclase"/>
    <property type="match status" value="1"/>
</dbReference>
<evidence type="ECO:0000313" key="6">
    <source>
        <dbReference type="Proteomes" id="UP001163726"/>
    </source>
</evidence>
<dbReference type="InterPro" id="IPR050469">
    <property type="entry name" value="Diguanylate_Cyclase"/>
</dbReference>
<evidence type="ECO:0000259" key="3">
    <source>
        <dbReference type="PROSITE" id="PS50112"/>
    </source>
</evidence>
<dbReference type="NCBIfam" id="TIGR00254">
    <property type="entry name" value="GGDEF"/>
    <property type="match status" value="1"/>
</dbReference>